<dbReference type="EMBL" id="BARS01019485">
    <property type="protein sequence ID" value="GAF91445.1"/>
    <property type="molecule type" value="Genomic_DNA"/>
</dbReference>
<comment type="caution">
    <text evidence="1">The sequence shown here is derived from an EMBL/GenBank/DDBJ whole genome shotgun (WGS) entry which is preliminary data.</text>
</comment>
<proteinExistence type="predicted"/>
<evidence type="ECO:0000313" key="1">
    <source>
        <dbReference type="EMBL" id="GAF91445.1"/>
    </source>
</evidence>
<feature type="non-terminal residue" evidence="1">
    <location>
        <position position="1"/>
    </location>
</feature>
<protein>
    <submittedName>
        <fullName evidence="1">Uncharacterized protein</fullName>
    </submittedName>
</protein>
<reference evidence="1" key="1">
    <citation type="journal article" date="2014" name="Front. Microbiol.">
        <title>High frequency of phylogenetically diverse reductive dehalogenase-homologous genes in deep subseafloor sedimentary metagenomes.</title>
        <authorList>
            <person name="Kawai M."/>
            <person name="Futagami T."/>
            <person name="Toyoda A."/>
            <person name="Takaki Y."/>
            <person name="Nishi S."/>
            <person name="Hori S."/>
            <person name="Arai W."/>
            <person name="Tsubouchi T."/>
            <person name="Morono Y."/>
            <person name="Uchiyama I."/>
            <person name="Ito T."/>
            <person name="Fujiyama A."/>
            <person name="Inagaki F."/>
            <person name="Takami H."/>
        </authorList>
    </citation>
    <scope>NUCLEOTIDE SEQUENCE</scope>
    <source>
        <strain evidence="1">Expedition CK06-06</strain>
    </source>
</reference>
<gene>
    <name evidence="1" type="ORF">S01H1_31574</name>
</gene>
<sequence length="76" mass="7974">QDVGKLAYLKRLGPENAACVGNGRLMVREAALGIALIQEEAAAAETLLAADVVCTDVLSALRLLTNPLRLTATLRS</sequence>
<accession>X0USN9</accession>
<dbReference type="AlphaFoldDB" id="X0USN9"/>
<name>X0USN9_9ZZZZ</name>
<organism evidence="1">
    <name type="scientific">marine sediment metagenome</name>
    <dbReference type="NCBI Taxonomy" id="412755"/>
    <lineage>
        <taxon>unclassified sequences</taxon>
        <taxon>metagenomes</taxon>
        <taxon>ecological metagenomes</taxon>
    </lineage>
</organism>